<dbReference type="FunFam" id="2.40.10.10:FF:000068">
    <property type="entry name" value="transmembrane protease serine 2"/>
    <property type="match status" value="1"/>
</dbReference>
<dbReference type="InterPro" id="IPR001314">
    <property type="entry name" value="Peptidase_S1A"/>
</dbReference>
<keyword evidence="6" id="KW-1015">Disulfide bond</keyword>
<dbReference type="GO" id="GO:0006508">
    <property type="term" value="P:proteolysis"/>
    <property type="evidence" value="ECO:0007669"/>
    <property type="project" value="UniProtKB-KW"/>
</dbReference>
<dbReference type="InterPro" id="IPR009003">
    <property type="entry name" value="Peptidase_S1_PA"/>
</dbReference>
<evidence type="ECO:0000256" key="2">
    <source>
        <dbReference type="ARBA" id="ARBA00007664"/>
    </source>
</evidence>
<dbReference type="PRINTS" id="PR00722">
    <property type="entry name" value="CHYMOTRYPSIN"/>
</dbReference>
<dbReference type="InterPro" id="IPR050430">
    <property type="entry name" value="Peptidase_S1"/>
</dbReference>
<evidence type="ECO:0000313" key="10">
    <source>
        <dbReference type="Proteomes" id="UP001353858"/>
    </source>
</evidence>
<comment type="subcellular location">
    <subcellularLocation>
        <location evidence="1">Secreted</location>
        <location evidence="1">Extracellular space</location>
    </subcellularLocation>
</comment>
<keyword evidence="3" id="KW-0645">Protease</keyword>
<evidence type="ECO:0000256" key="7">
    <source>
        <dbReference type="SAM" id="SignalP"/>
    </source>
</evidence>
<comment type="similarity">
    <text evidence="2">Belongs to the peptidase S1 family.</text>
</comment>
<gene>
    <name evidence="9" type="ORF">RN001_011184</name>
</gene>
<evidence type="ECO:0000259" key="8">
    <source>
        <dbReference type="PROSITE" id="PS50240"/>
    </source>
</evidence>
<dbReference type="InterPro" id="IPR001254">
    <property type="entry name" value="Trypsin_dom"/>
</dbReference>
<dbReference type="PROSITE" id="PS50240">
    <property type="entry name" value="TRYPSIN_DOM"/>
    <property type="match status" value="1"/>
</dbReference>
<evidence type="ECO:0000256" key="1">
    <source>
        <dbReference type="ARBA" id="ARBA00004239"/>
    </source>
</evidence>
<keyword evidence="5" id="KW-0720">Serine protease</keyword>
<keyword evidence="7" id="KW-0732">Signal</keyword>
<evidence type="ECO:0000256" key="6">
    <source>
        <dbReference type="ARBA" id="ARBA00023157"/>
    </source>
</evidence>
<dbReference type="SMART" id="SM00020">
    <property type="entry name" value="Tryp_SPc"/>
    <property type="match status" value="1"/>
</dbReference>
<reference evidence="10" key="1">
    <citation type="submission" date="2023-01" db="EMBL/GenBank/DDBJ databases">
        <title>Key to firefly adult light organ development and bioluminescence: homeobox transcription factors regulate luciferase expression and transportation to peroxisome.</title>
        <authorList>
            <person name="Fu X."/>
        </authorList>
    </citation>
    <scope>NUCLEOTIDE SEQUENCE [LARGE SCALE GENOMIC DNA]</scope>
</reference>
<keyword evidence="10" id="KW-1185">Reference proteome</keyword>
<evidence type="ECO:0000256" key="3">
    <source>
        <dbReference type="ARBA" id="ARBA00022670"/>
    </source>
</evidence>
<dbReference type="FunFam" id="2.40.10.10:FF:000036">
    <property type="entry name" value="Trypsin beta"/>
    <property type="match status" value="1"/>
</dbReference>
<accession>A0AAN7P8U5</accession>
<dbReference type="SUPFAM" id="SSF50494">
    <property type="entry name" value="Trypsin-like serine proteases"/>
    <property type="match status" value="1"/>
</dbReference>
<dbReference type="PANTHER" id="PTHR24276">
    <property type="entry name" value="POLYSERASE-RELATED"/>
    <property type="match status" value="1"/>
</dbReference>
<feature type="chain" id="PRO_5042997483" description="Peptidase S1 domain-containing protein" evidence="7">
    <location>
        <begin position="19"/>
        <end position="245"/>
    </location>
</feature>
<dbReference type="PANTHER" id="PTHR24276:SF98">
    <property type="entry name" value="FI18310P1-RELATED"/>
    <property type="match status" value="1"/>
</dbReference>
<sequence length="245" mass="26185">MKLLHCLVLVLVLVGASARRYQGRIVGGSQATDSQFPYQVSLRNTALTHICGGSIISDYRVLTSAFCIYGKGPSDLFVAAGSNYLSNGTILAVSRLLWYTSYNPNTLENNLAVIRTANRILDVPKTGTVYLNIAGTLPGQVCSLSGWGKRSSSASSYPNELYYTTLKVISLNDCRSFYPEYNLDNNVVCTEGGSAGGCDGDNGSPLVSSGIQIGILSWGIPCATGKPDVFVNVAPYNNWITSTLV</sequence>
<feature type="domain" description="Peptidase S1" evidence="8">
    <location>
        <begin position="25"/>
        <end position="245"/>
    </location>
</feature>
<comment type="caution">
    <text evidence="9">The sequence shown here is derived from an EMBL/GenBank/DDBJ whole genome shotgun (WGS) entry which is preliminary data.</text>
</comment>
<dbReference type="EMBL" id="JARPUR010000004">
    <property type="protein sequence ID" value="KAK4878678.1"/>
    <property type="molecule type" value="Genomic_DNA"/>
</dbReference>
<evidence type="ECO:0000313" key="9">
    <source>
        <dbReference type="EMBL" id="KAK4878678.1"/>
    </source>
</evidence>
<dbReference type="Pfam" id="PF00089">
    <property type="entry name" value="Trypsin"/>
    <property type="match status" value="1"/>
</dbReference>
<organism evidence="9 10">
    <name type="scientific">Aquatica leii</name>
    <dbReference type="NCBI Taxonomy" id="1421715"/>
    <lineage>
        <taxon>Eukaryota</taxon>
        <taxon>Metazoa</taxon>
        <taxon>Ecdysozoa</taxon>
        <taxon>Arthropoda</taxon>
        <taxon>Hexapoda</taxon>
        <taxon>Insecta</taxon>
        <taxon>Pterygota</taxon>
        <taxon>Neoptera</taxon>
        <taxon>Endopterygota</taxon>
        <taxon>Coleoptera</taxon>
        <taxon>Polyphaga</taxon>
        <taxon>Elateriformia</taxon>
        <taxon>Elateroidea</taxon>
        <taxon>Lampyridae</taxon>
        <taxon>Luciolinae</taxon>
        <taxon>Aquatica</taxon>
    </lineage>
</organism>
<dbReference type="InterPro" id="IPR043504">
    <property type="entry name" value="Peptidase_S1_PA_chymotrypsin"/>
</dbReference>
<dbReference type="Gene3D" id="2.40.10.10">
    <property type="entry name" value="Trypsin-like serine proteases"/>
    <property type="match status" value="1"/>
</dbReference>
<feature type="signal peptide" evidence="7">
    <location>
        <begin position="1"/>
        <end position="18"/>
    </location>
</feature>
<dbReference type="Proteomes" id="UP001353858">
    <property type="component" value="Unassembled WGS sequence"/>
</dbReference>
<protein>
    <recommendedName>
        <fullName evidence="8">Peptidase S1 domain-containing protein</fullName>
    </recommendedName>
</protein>
<name>A0AAN7P8U5_9COLE</name>
<dbReference type="GO" id="GO:0005576">
    <property type="term" value="C:extracellular region"/>
    <property type="evidence" value="ECO:0007669"/>
    <property type="project" value="UniProtKB-SubCell"/>
</dbReference>
<keyword evidence="4" id="KW-0378">Hydrolase</keyword>
<evidence type="ECO:0000256" key="4">
    <source>
        <dbReference type="ARBA" id="ARBA00022801"/>
    </source>
</evidence>
<evidence type="ECO:0000256" key="5">
    <source>
        <dbReference type="ARBA" id="ARBA00022825"/>
    </source>
</evidence>
<dbReference type="AlphaFoldDB" id="A0AAN7P8U5"/>
<dbReference type="GO" id="GO:0004252">
    <property type="term" value="F:serine-type endopeptidase activity"/>
    <property type="evidence" value="ECO:0007669"/>
    <property type="project" value="InterPro"/>
</dbReference>
<dbReference type="CDD" id="cd00190">
    <property type="entry name" value="Tryp_SPc"/>
    <property type="match status" value="1"/>
</dbReference>
<proteinExistence type="inferred from homology"/>